<dbReference type="SMART" id="SM00729">
    <property type="entry name" value="Elp3"/>
    <property type="match status" value="1"/>
</dbReference>
<dbReference type="Gene3D" id="3.40.50.280">
    <property type="entry name" value="Cobalamin-binding domain"/>
    <property type="match status" value="1"/>
</dbReference>
<evidence type="ECO:0000256" key="4">
    <source>
        <dbReference type="ARBA" id="ARBA00022691"/>
    </source>
</evidence>
<protein>
    <submittedName>
        <fullName evidence="10">B12-binding domain-containing radical SAM protein</fullName>
    </submittedName>
</protein>
<dbReference type="GO" id="GO:0031419">
    <property type="term" value="F:cobalamin binding"/>
    <property type="evidence" value="ECO:0007669"/>
    <property type="project" value="InterPro"/>
</dbReference>
<dbReference type="SFLD" id="SFLDG01082">
    <property type="entry name" value="B12-binding_domain_containing"/>
    <property type="match status" value="1"/>
</dbReference>
<dbReference type="InterPro" id="IPR051198">
    <property type="entry name" value="BchE-like"/>
</dbReference>
<reference evidence="10 11" key="1">
    <citation type="submission" date="2017-04" db="EMBL/GenBank/DDBJ databases">
        <title>Novel microbial lineages endemic to geothermal iron-oxide mats fill important gaps in the evolutionary history of Archaea.</title>
        <authorList>
            <person name="Jay Z.J."/>
            <person name="Beam J.P."/>
            <person name="Dlakic M."/>
            <person name="Rusch D.B."/>
            <person name="Kozubal M.A."/>
            <person name="Inskeep W.P."/>
        </authorList>
    </citation>
    <scope>NUCLEOTIDE SEQUENCE [LARGE SCALE GENOMIC DNA]</scope>
    <source>
        <strain evidence="10">OSP_D</strain>
    </source>
</reference>
<dbReference type="SFLD" id="SFLDG01123">
    <property type="entry name" value="methyltransferase_(Class_B)"/>
    <property type="match status" value="1"/>
</dbReference>
<dbReference type="GO" id="GO:0051539">
    <property type="term" value="F:4 iron, 4 sulfur cluster binding"/>
    <property type="evidence" value="ECO:0007669"/>
    <property type="project" value="UniProtKB-KW"/>
</dbReference>
<dbReference type="Proteomes" id="UP000240322">
    <property type="component" value="Unassembled WGS sequence"/>
</dbReference>
<dbReference type="CDD" id="cd01335">
    <property type="entry name" value="Radical_SAM"/>
    <property type="match status" value="1"/>
</dbReference>
<dbReference type="InterPro" id="IPR023404">
    <property type="entry name" value="rSAM_horseshoe"/>
</dbReference>
<evidence type="ECO:0000256" key="3">
    <source>
        <dbReference type="ARBA" id="ARBA00022679"/>
    </source>
</evidence>
<dbReference type="PROSITE" id="PS51332">
    <property type="entry name" value="B12_BINDING"/>
    <property type="match status" value="1"/>
</dbReference>
<evidence type="ECO:0000259" key="9">
    <source>
        <dbReference type="PROSITE" id="PS51918"/>
    </source>
</evidence>
<dbReference type="EMBL" id="NEXE01000269">
    <property type="protein sequence ID" value="PSN84840.1"/>
    <property type="molecule type" value="Genomic_DNA"/>
</dbReference>
<evidence type="ECO:0000313" key="11">
    <source>
        <dbReference type="Proteomes" id="UP000240322"/>
    </source>
</evidence>
<comment type="caution">
    <text evidence="10">The sequence shown here is derived from an EMBL/GenBank/DDBJ whole genome shotgun (WGS) entry which is preliminary data.</text>
</comment>
<dbReference type="PANTHER" id="PTHR43409:SF7">
    <property type="entry name" value="BLL1977 PROTEIN"/>
    <property type="match status" value="1"/>
</dbReference>
<dbReference type="Pfam" id="PF02310">
    <property type="entry name" value="B12-binding"/>
    <property type="match status" value="1"/>
</dbReference>
<accession>A0A2R6AEN9</accession>
<keyword evidence="2" id="KW-0489">Methyltransferase</keyword>
<evidence type="ECO:0000256" key="2">
    <source>
        <dbReference type="ARBA" id="ARBA00022603"/>
    </source>
</evidence>
<organism evidence="10 11">
    <name type="scientific">Candidatus Marsarchaeota G2 archaeon OSP_D</name>
    <dbReference type="NCBI Taxonomy" id="1978157"/>
    <lineage>
        <taxon>Archaea</taxon>
        <taxon>Candidatus Marsarchaeota</taxon>
        <taxon>Candidatus Marsarchaeota group 2</taxon>
    </lineage>
</organism>
<dbReference type="GO" id="GO:0046872">
    <property type="term" value="F:metal ion binding"/>
    <property type="evidence" value="ECO:0007669"/>
    <property type="project" value="UniProtKB-KW"/>
</dbReference>
<dbReference type="InterPro" id="IPR034466">
    <property type="entry name" value="Methyltransferase_Class_B"/>
</dbReference>
<dbReference type="GO" id="GO:0005829">
    <property type="term" value="C:cytosol"/>
    <property type="evidence" value="ECO:0007669"/>
    <property type="project" value="TreeGrafter"/>
</dbReference>
<evidence type="ECO:0000256" key="1">
    <source>
        <dbReference type="ARBA" id="ARBA00001966"/>
    </source>
</evidence>
<dbReference type="AlphaFoldDB" id="A0A2R6AEN9"/>
<proteinExistence type="predicted"/>
<dbReference type="Pfam" id="PF04055">
    <property type="entry name" value="Radical_SAM"/>
    <property type="match status" value="1"/>
</dbReference>
<dbReference type="InterPro" id="IPR006158">
    <property type="entry name" value="Cobalamin-bd"/>
</dbReference>
<dbReference type="PANTHER" id="PTHR43409">
    <property type="entry name" value="ANAEROBIC MAGNESIUM-PROTOPORPHYRIN IX MONOMETHYL ESTER CYCLASE-RELATED"/>
    <property type="match status" value="1"/>
</dbReference>
<keyword evidence="6" id="KW-0408">Iron</keyword>
<gene>
    <name evidence="10" type="ORF">B9Q03_12810</name>
</gene>
<dbReference type="GO" id="GO:0003824">
    <property type="term" value="F:catalytic activity"/>
    <property type="evidence" value="ECO:0007669"/>
    <property type="project" value="InterPro"/>
</dbReference>
<dbReference type="PROSITE" id="PS51918">
    <property type="entry name" value="RADICAL_SAM"/>
    <property type="match status" value="1"/>
</dbReference>
<dbReference type="SUPFAM" id="SSF102114">
    <property type="entry name" value="Radical SAM enzymes"/>
    <property type="match status" value="1"/>
</dbReference>
<dbReference type="InterPro" id="IPR007197">
    <property type="entry name" value="rSAM"/>
</dbReference>
<feature type="domain" description="B12-binding" evidence="8">
    <location>
        <begin position="12"/>
        <end position="147"/>
    </location>
</feature>
<comment type="cofactor">
    <cofactor evidence="1">
        <name>[4Fe-4S] cluster</name>
        <dbReference type="ChEBI" id="CHEBI:49883"/>
    </cofactor>
</comment>
<dbReference type="CDD" id="cd02068">
    <property type="entry name" value="radical_SAM_B12_BD"/>
    <property type="match status" value="1"/>
</dbReference>
<keyword evidence="7" id="KW-0411">Iron-sulfur</keyword>
<dbReference type="SFLD" id="SFLDS00029">
    <property type="entry name" value="Radical_SAM"/>
    <property type="match status" value="1"/>
</dbReference>
<evidence type="ECO:0000256" key="5">
    <source>
        <dbReference type="ARBA" id="ARBA00022723"/>
    </source>
</evidence>
<sequence length="539" mass="61221">MKALLIRPSNPTGSAYLTKFGFLPTPLGLLQLAGDLLTIPGTEVRLVDMEADRANATVEQLVDTAADYDPDFVGITIHATAAHTTSLRIASMIKERRPDTVLVAGGHHATFLPYEMIRGGFDIAVLGEGDDSIIEIGERVKEGRGFGDVAGVVYRNERGAPVRTKPRPLIRDLDRLPIPAYHLVDKHSYTFKVFGDRDTVACVETSRGCPYACDFCSVTPTWGNKWRNKSNRRIIEELDIVQQLGYDWIFFTDDIFVVYPNVAQRMRLFDLMIERGYNFKWIAQMRADVTAKNPTLIRRAAEAGLRVGFLGIESGSPEILRKMHKGLFTPLSVKAVRTLSENGVVVLLGMMLGAPYESFHDMLTTIRFAWKLADAGADAVQFSLYTPLPGTRIFDDALRNNKLFTLDWDRYDLLTPVMRTRVHPAIVQLLQMFGNHSFYIRKYLKGHLIDTNWKTTIKGYKRDLVLNAQKFMFDMMPTYIREFLGFPRHILKTTRLYHTLAKLYPTSKEKIQELLEFSSKIIYLEVGGKNPYFMIKEAE</sequence>
<dbReference type="InterPro" id="IPR036724">
    <property type="entry name" value="Cobalamin-bd_sf"/>
</dbReference>
<keyword evidence="3" id="KW-0808">Transferase</keyword>
<dbReference type="InterPro" id="IPR006638">
    <property type="entry name" value="Elp3/MiaA/NifB-like_rSAM"/>
</dbReference>
<dbReference type="Gene3D" id="3.80.30.20">
    <property type="entry name" value="tm_1862 like domain"/>
    <property type="match status" value="1"/>
</dbReference>
<name>A0A2R6AEN9_9ARCH</name>
<keyword evidence="5" id="KW-0479">Metal-binding</keyword>
<keyword evidence="4" id="KW-0949">S-adenosyl-L-methionine</keyword>
<evidence type="ECO:0000256" key="6">
    <source>
        <dbReference type="ARBA" id="ARBA00023004"/>
    </source>
</evidence>
<feature type="domain" description="Radical SAM core" evidence="9">
    <location>
        <begin position="195"/>
        <end position="424"/>
    </location>
</feature>
<evidence type="ECO:0000256" key="7">
    <source>
        <dbReference type="ARBA" id="ARBA00023014"/>
    </source>
</evidence>
<dbReference type="InterPro" id="IPR058240">
    <property type="entry name" value="rSAM_sf"/>
</dbReference>
<evidence type="ECO:0000313" key="10">
    <source>
        <dbReference type="EMBL" id="PSN84840.1"/>
    </source>
</evidence>
<evidence type="ECO:0000259" key="8">
    <source>
        <dbReference type="PROSITE" id="PS51332"/>
    </source>
</evidence>
<dbReference type="SUPFAM" id="SSF52242">
    <property type="entry name" value="Cobalamin (vitamin B12)-binding domain"/>
    <property type="match status" value="1"/>
</dbReference>